<dbReference type="Proteomes" id="UP000004310">
    <property type="component" value="Unassembled WGS sequence"/>
</dbReference>
<keyword evidence="4" id="KW-1185">Reference proteome</keyword>
<evidence type="ECO:0000256" key="1">
    <source>
        <dbReference type="SAM" id="Phobius"/>
    </source>
</evidence>
<gene>
    <name evidence="3" type="ORF">FP2506_15234</name>
</gene>
<proteinExistence type="predicted"/>
<protein>
    <recommendedName>
        <fullName evidence="2">Putative Flp pilus-assembly TadG-like N-terminal domain-containing protein</fullName>
    </recommendedName>
</protein>
<accession>Q0G3N3</accession>
<feature type="domain" description="Putative Flp pilus-assembly TadG-like N-terminal" evidence="2">
    <location>
        <begin position="15"/>
        <end position="59"/>
    </location>
</feature>
<feature type="transmembrane region" description="Helical" evidence="1">
    <location>
        <begin position="21"/>
        <end position="43"/>
    </location>
</feature>
<dbReference type="RefSeq" id="WP_007068171.1">
    <property type="nucleotide sequence ID" value="NZ_DS022272.1"/>
</dbReference>
<name>Q0G3N3_9HYPH</name>
<organism evidence="3 4">
    <name type="scientific">Fulvimarina pelagi HTCC2506</name>
    <dbReference type="NCBI Taxonomy" id="314231"/>
    <lineage>
        <taxon>Bacteria</taxon>
        <taxon>Pseudomonadati</taxon>
        <taxon>Pseudomonadota</taxon>
        <taxon>Alphaproteobacteria</taxon>
        <taxon>Hyphomicrobiales</taxon>
        <taxon>Aurantimonadaceae</taxon>
        <taxon>Fulvimarina</taxon>
    </lineage>
</organism>
<dbReference type="AlphaFoldDB" id="Q0G3N3"/>
<reference evidence="3 4" key="1">
    <citation type="journal article" date="2010" name="J. Bacteriol.">
        <title>Genome sequence of Fulvimarina pelagi HTCC2506T, a Mn(II)-oxidizing alphaproteobacterium possessing an aerobic anoxygenic photosynthetic gene cluster and Xanthorhodopsin.</title>
        <authorList>
            <person name="Kang I."/>
            <person name="Oh H.M."/>
            <person name="Lim S.I."/>
            <person name="Ferriera S."/>
            <person name="Giovannoni S.J."/>
            <person name="Cho J.C."/>
        </authorList>
    </citation>
    <scope>NUCLEOTIDE SEQUENCE [LARGE SCALE GENOMIC DNA]</scope>
    <source>
        <strain evidence="3 4">HTCC2506</strain>
    </source>
</reference>
<evidence type="ECO:0000313" key="3">
    <source>
        <dbReference type="EMBL" id="EAU41798.1"/>
    </source>
</evidence>
<evidence type="ECO:0000259" key="2">
    <source>
        <dbReference type="Pfam" id="PF13400"/>
    </source>
</evidence>
<dbReference type="STRING" id="217511.GCA_001463845_02847"/>
<keyword evidence="1" id="KW-0472">Membrane</keyword>
<sequence length="548" mass="57064">MIRSLSAFISGSDRGNIAVSFALLLPLILGFGGFATDLGLAYLERRSLQAATDAAALAAIRHPHDAEAIAAKVFAASSQKDATFDVVFGSYEPDRNRDERFRPEGSSAVSVVRVEARKPHHYTLARVLGVNGVELSASADASLNAQVVFQAGSRLMKVDPPVLNAVLREIVGAELSLTALDYNNLIDAQVRLGDLFENAPADGSSTPDVAGQFGAKLSTSALFMRVSEALRKDGRPVAAASMRKAAQSSLSLTTKVTVSNLINLGPDGVSISRNQTAELLNLKLSALDIVEAAVRQTIHGSGTDVSLNLPLIADVDLSLMVGEPMKSSPSLAVAGIGEGIETGQARLRLRAATVELLAALGIGVDLPLEAIVAGGRAEVASVACAADPLETSVTLAVTPGIARLSIGRWTKDLRDIAMGDQLAHAEIAKALLARVDARGNLSLADTKPVLVTFTGREIAAGTLKTARTTSFVSSPLASLFGQTRLTVRTAMIGVSSGSLTNSVRDRLTDVAAPLDDLLADLLDLAGVGLGEIDVKIEDVLCSNARLVG</sequence>
<dbReference type="EMBL" id="AATP01000002">
    <property type="protein sequence ID" value="EAU41798.1"/>
    <property type="molecule type" value="Genomic_DNA"/>
</dbReference>
<dbReference type="InterPro" id="IPR028087">
    <property type="entry name" value="Tad_N"/>
</dbReference>
<keyword evidence="1" id="KW-1133">Transmembrane helix</keyword>
<dbReference type="Pfam" id="PF13400">
    <property type="entry name" value="Tad"/>
    <property type="match status" value="1"/>
</dbReference>
<dbReference type="eggNOG" id="COG4655">
    <property type="taxonomic scope" value="Bacteria"/>
</dbReference>
<dbReference type="HOGENOM" id="CLU_022237_2_0_5"/>
<evidence type="ECO:0000313" key="4">
    <source>
        <dbReference type="Proteomes" id="UP000004310"/>
    </source>
</evidence>
<keyword evidence="1" id="KW-0812">Transmembrane</keyword>
<comment type="caution">
    <text evidence="3">The sequence shown here is derived from an EMBL/GenBank/DDBJ whole genome shotgun (WGS) entry which is preliminary data.</text>
</comment>